<sequence length="50" mass="5761">MLLIPRNAKMNNVDALKKVSVQNKSKRQSSHLGHVKEKVSLEHKVDNWHS</sequence>
<protein>
    <submittedName>
        <fullName evidence="2">Uncharacterized protein</fullName>
    </submittedName>
</protein>
<dbReference type="EMBL" id="HACG01050513">
    <property type="protein sequence ID" value="CEK97378.1"/>
    <property type="molecule type" value="Transcribed_RNA"/>
</dbReference>
<organism evidence="2">
    <name type="scientific">Arion vulgaris</name>
    <dbReference type="NCBI Taxonomy" id="1028688"/>
    <lineage>
        <taxon>Eukaryota</taxon>
        <taxon>Metazoa</taxon>
        <taxon>Spiralia</taxon>
        <taxon>Lophotrochozoa</taxon>
        <taxon>Mollusca</taxon>
        <taxon>Gastropoda</taxon>
        <taxon>Heterobranchia</taxon>
        <taxon>Euthyneura</taxon>
        <taxon>Panpulmonata</taxon>
        <taxon>Eupulmonata</taxon>
        <taxon>Stylommatophora</taxon>
        <taxon>Helicina</taxon>
        <taxon>Arionoidea</taxon>
        <taxon>Arionidae</taxon>
        <taxon>Arion</taxon>
    </lineage>
</organism>
<evidence type="ECO:0000313" key="2">
    <source>
        <dbReference type="EMBL" id="CEK97378.1"/>
    </source>
</evidence>
<feature type="compositionally biased region" description="Basic and acidic residues" evidence="1">
    <location>
        <begin position="34"/>
        <end position="50"/>
    </location>
</feature>
<feature type="region of interest" description="Disordered" evidence="1">
    <location>
        <begin position="20"/>
        <end position="50"/>
    </location>
</feature>
<proteinExistence type="predicted"/>
<gene>
    <name evidence="2" type="primary">ORF215615</name>
</gene>
<evidence type="ECO:0000256" key="1">
    <source>
        <dbReference type="SAM" id="MobiDB-lite"/>
    </source>
</evidence>
<name>A0A0B7BWN7_9EUPU</name>
<accession>A0A0B7BWN7</accession>
<dbReference type="AlphaFoldDB" id="A0A0B7BWN7"/>
<reference evidence="2" key="1">
    <citation type="submission" date="2014-12" db="EMBL/GenBank/DDBJ databases">
        <title>Insight into the proteome of Arion vulgaris.</title>
        <authorList>
            <person name="Aradska J."/>
            <person name="Bulat T."/>
            <person name="Smidak R."/>
            <person name="Sarate P."/>
            <person name="Gangsoo J."/>
            <person name="Sialana F."/>
            <person name="Bilban M."/>
            <person name="Lubec G."/>
        </authorList>
    </citation>
    <scope>NUCLEOTIDE SEQUENCE</scope>
    <source>
        <tissue evidence="2">Skin</tissue>
    </source>
</reference>